<evidence type="ECO:0000256" key="5">
    <source>
        <dbReference type="ARBA" id="ARBA00022801"/>
    </source>
</evidence>
<accession>A0A0M6XWD0</accession>
<evidence type="ECO:0000256" key="2">
    <source>
        <dbReference type="ARBA" id="ARBA00009370"/>
    </source>
</evidence>
<dbReference type="GO" id="GO:0009003">
    <property type="term" value="F:signal peptidase activity"/>
    <property type="evidence" value="ECO:0007669"/>
    <property type="project" value="UniProtKB-EC"/>
</dbReference>
<dbReference type="InterPro" id="IPR019533">
    <property type="entry name" value="Peptidase_S26"/>
</dbReference>
<evidence type="ECO:0000259" key="7">
    <source>
        <dbReference type="Pfam" id="PF10502"/>
    </source>
</evidence>
<sequence>MASKRKSFRWLLVGLVALVLVAVAVSWNDFYLLRLKTYSNLSSNMRPTLEVDEVVLATKIFPSMGEHYEPVRGDVIVFTIAAKRANDYMKRVIGLPGERIRLQDGVVLINDVPVPRQALADYRYEHRDGSEISAPRFRETLPNGRSYEVLDLDPQGEMDTTREYVVPDGHLFVMGDNRDNSVDSRYTDYIGYVPLSGVSAVVEMILLPKGEGSSLWQPQQPGSS</sequence>
<comment type="subcellular location">
    <subcellularLocation>
        <location evidence="6">Membrane</location>
        <topology evidence="6">Single-pass type II membrane protein</topology>
    </subcellularLocation>
</comment>
<feature type="domain" description="Peptidase S26" evidence="7">
    <location>
        <begin position="15"/>
        <end position="205"/>
    </location>
</feature>
<dbReference type="InterPro" id="IPR036286">
    <property type="entry name" value="LexA/Signal_pep-like_sf"/>
</dbReference>
<evidence type="ECO:0000256" key="1">
    <source>
        <dbReference type="ARBA" id="ARBA00000677"/>
    </source>
</evidence>
<proteinExistence type="inferred from homology"/>
<dbReference type="OrthoDB" id="9815782at2"/>
<dbReference type="STRING" id="187304.B0E33_01930"/>
<dbReference type="PROSITE" id="PS00760">
    <property type="entry name" value="SPASE_I_2"/>
    <property type="match status" value="1"/>
</dbReference>
<comment type="similarity">
    <text evidence="2 6">Belongs to the peptidase S26 family.</text>
</comment>
<dbReference type="EC" id="3.4.21.89" evidence="3 6"/>
<reference evidence="9" key="1">
    <citation type="submission" date="2015-07" db="EMBL/GenBank/DDBJ databases">
        <authorList>
            <person name="Rodrigo-Torres Lidia"/>
            <person name="Arahal R.David."/>
        </authorList>
    </citation>
    <scope>NUCLEOTIDE SEQUENCE [LARGE SCALE GENOMIC DNA]</scope>
    <source>
        <strain evidence="9">CECT 4801</strain>
    </source>
</reference>
<name>A0A0M6XWD0_9HYPH</name>
<dbReference type="InterPro" id="IPR019757">
    <property type="entry name" value="Pept_S26A_signal_pept_1_Lys-AS"/>
</dbReference>
<evidence type="ECO:0000313" key="8">
    <source>
        <dbReference type="EMBL" id="CTQ41592.1"/>
    </source>
</evidence>
<protein>
    <recommendedName>
        <fullName evidence="4 6">Signal peptidase I</fullName>
        <ecNumber evidence="3 6">3.4.21.89</ecNumber>
    </recommendedName>
</protein>
<comment type="catalytic activity">
    <reaction evidence="1 6">
        <text>Cleavage of hydrophobic, N-terminal signal or leader sequences from secreted and periplasmic proteins.</text>
        <dbReference type="EC" id="3.4.21.89"/>
    </reaction>
</comment>
<dbReference type="GO" id="GO:0006465">
    <property type="term" value="P:signal peptide processing"/>
    <property type="evidence" value="ECO:0007669"/>
    <property type="project" value="InterPro"/>
</dbReference>
<dbReference type="Gene3D" id="2.10.109.10">
    <property type="entry name" value="Umud Fragment, subunit A"/>
    <property type="match status" value="1"/>
</dbReference>
<keyword evidence="5 6" id="KW-0378">Hydrolase</keyword>
<dbReference type="Proteomes" id="UP000048926">
    <property type="component" value="Unassembled WGS sequence"/>
</dbReference>
<dbReference type="PROSITE" id="PS00761">
    <property type="entry name" value="SPASE_I_3"/>
    <property type="match status" value="1"/>
</dbReference>
<evidence type="ECO:0000256" key="4">
    <source>
        <dbReference type="ARBA" id="ARBA00019232"/>
    </source>
</evidence>
<dbReference type="GO" id="GO:0004252">
    <property type="term" value="F:serine-type endopeptidase activity"/>
    <property type="evidence" value="ECO:0007669"/>
    <property type="project" value="InterPro"/>
</dbReference>
<organism evidence="8 9">
    <name type="scientific">Roseibium aggregatum</name>
    <dbReference type="NCBI Taxonomy" id="187304"/>
    <lineage>
        <taxon>Bacteria</taxon>
        <taxon>Pseudomonadati</taxon>
        <taxon>Pseudomonadota</taxon>
        <taxon>Alphaproteobacteria</taxon>
        <taxon>Hyphomicrobiales</taxon>
        <taxon>Stappiaceae</taxon>
        <taxon>Roseibium</taxon>
    </lineage>
</organism>
<keyword evidence="6" id="KW-0645">Protease</keyword>
<dbReference type="PRINTS" id="PR00727">
    <property type="entry name" value="LEADERPTASE"/>
</dbReference>
<dbReference type="AlphaFoldDB" id="A0A0M6XWD0"/>
<dbReference type="InterPro" id="IPR000223">
    <property type="entry name" value="Pept_S26A_signal_pept_1"/>
</dbReference>
<dbReference type="GO" id="GO:0016020">
    <property type="term" value="C:membrane"/>
    <property type="evidence" value="ECO:0007669"/>
    <property type="project" value="UniProtKB-SubCell"/>
</dbReference>
<evidence type="ECO:0000256" key="6">
    <source>
        <dbReference type="RuleBase" id="RU362042"/>
    </source>
</evidence>
<evidence type="ECO:0000256" key="3">
    <source>
        <dbReference type="ARBA" id="ARBA00013208"/>
    </source>
</evidence>
<dbReference type="InterPro" id="IPR019758">
    <property type="entry name" value="Pept_S26A_signal_pept_1_CS"/>
</dbReference>
<dbReference type="SUPFAM" id="SSF51306">
    <property type="entry name" value="LexA/Signal peptidase"/>
    <property type="match status" value="1"/>
</dbReference>
<dbReference type="PANTHER" id="PTHR43390">
    <property type="entry name" value="SIGNAL PEPTIDASE I"/>
    <property type="match status" value="1"/>
</dbReference>
<dbReference type="NCBIfam" id="TIGR02227">
    <property type="entry name" value="sigpep_I_bact"/>
    <property type="match status" value="1"/>
</dbReference>
<dbReference type="PANTHER" id="PTHR43390:SF1">
    <property type="entry name" value="CHLOROPLAST PROCESSING PEPTIDASE"/>
    <property type="match status" value="1"/>
</dbReference>
<dbReference type="EMBL" id="CXST01000001">
    <property type="protein sequence ID" value="CTQ41592.1"/>
    <property type="molecule type" value="Genomic_DNA"/>
</dbReference>
<dbReference type="RefSeq" id="WP_055653432.1">
    <property type="nucleotide sequence ID" value="NZ_CXST01000001.1"/>
</dbReference>
<dbReference type="Pfam" id="PF10502">
    <property type="entry name" value="Peptidase_S26"/>
    <property type="match status" value="1"/>
</dbReference>
<gene>
    <name evidence="8" type="primary">lepB_1</name>
    <name evidence="8" type="ORF">LAL4801_00010</name>
</gene>
<keyword evidence="9" id="KW-1185">Reference proteome</keyword>
<evidence type="ECO:0000313" key="9">
    <source>
        <dbReference type="Proteomes" id="UP000048926"/>
    </source>
</evidence>
<dbReference type="CDD" id="cd06530">
    <property type="entry name" value="S26_SPase_I"/>
    <property type="match status" value="1"/>
</dbReference>